<evidence type="ECO:0000256" key="1">
    <source>
        <dbReference type="SAM" id="MobiDB-lite"/>
    </source>
</evidence>
<organism evidence="2">
    <name type="scientific">Oryza nivara</name>
    <name type="common">Indian wild rice</name>
    <name type="synonym">Oryza sativa f. spontanea</name>
    <dbReference type="NCBI Taxonomy" id="4536"/>
    <lineage>
        <taxon>Eukaryota</taxon>
        <taxon>Viridiplantae</taxon>
        <taxon>Streptophyta</taxon>
        <taxon>Embryophyta</taxon>
        <taxon>Tracheophyta</taxon>
        <taxon>Spermatophyta</taxon>
        <taxon>Magnoliopsida</taxon>
        <taxon>Liliopsida</taxon>
        <taxon>Poales</taxon>
        <taxon>Poaceae</taxon>
        <taxon>BOP clade</taxon>
        <taxon>Oryzoideae</taxon>
        <taxon>Oryzeae</taxon>
        <taxon>Oryzinae</taxon>
        <taxon>Oryza</taxon>
    </lineage>
</organism>
<sequence>MGDIIIRIPGDLTIVTIVGFDRFVVECFSCFDVGALRFALALEAYHIFTSQVTIKHVMERIQELTCVDVDRIEAEASIAPPTEIDRTGGVGVTSNDE</sequence>
<accession>A0A0E0GDS1</accession>
<protein>
    <submittedName>
        <fullName evidence="2">Uncharacterized protein</fullName>
    </submittedName>
</protein>
<keyword evidence="3" id="KW-1185">Reference proteome</keyword>
<dbReference type="Proteomes" id="UP000006591">
    <property type="component" value="Chromosome 2"/>
</dbReference>
<feature type="region of interest" description="Disordered" evidence="1">
    <location>
        <begin position="78"/>
        <end position="97"/>
    </location>
</feature>
<dbReference type="Gramene" id="ONIVA02G37170.1">
    <property type="protein sequence ID" value="ONIVA02G37170.1"/>
    <property type="gene ID" value="ONIVA02G37170"/>
</dbReference>
<name>A0A0E0GDS1_ORYNI</name>
<dbReference type="HOGENOM" id="CLU_2350328_0_0_1"/>
<reference evidence="2" key="1">
    <citation type="submission" date="2015-04" db="UniProtKB">
        <authorList>
            <consortium name="EnsemblPlants"/>
        </authorList>
    </citation>
    <scope>IDENTIFICATION</scope>
    <source>
        <strain evidence="2">SL10</strain>
    </source>
</reference>
<dbReference type="AlphaFoldDB" id="A0A0E0GDS1"/>
<proteinExistence type="predicted"/>
<reference evidence="2" key="2">
    <citation type="submission" date="2018-04" db="EMBL/GenBank/DDBJ databases">
        <title>OnivRS2 (Oryza nivara Reference Sequence Version 2).</title>
        <authorList>
            <person name="Zhang J."/>
            <person name="Kudrna D."/>
            <person name="Lee S."/>
            <person name="Talag J."/>
            <person name="Rajasekar S."/>
            <person name="Welchert J."/>
            <person name="Hsing Y.-I."/>
            <person name="Wing R.A."/>
        </authorList>
    </citation>
    <scope>NUCLEOTIDE SEQUENCE [LARGE SCALE GENOMIC DNA]</scope>
    <source>
        <strain evidence="2">SL10</strain>
    </source>
</reference>
<evidence type="ECO:0000313" key="3">
    <source>
        <dbReference type="Proteomes" id="UP000006591"/>
    </source>
</evidence>
<dbReference type="EnsemblPlants" id="ONIVA02G37170.1">
    <property type="protein sequence ID" value="ONIVA02G37170.1"/>
    <property type="gene ID" value="ONIVA02G37170"/>
</dbReference>
<evidence type="ECO:0000313" key="2">
    <source>
        <dbReference type="EnsemblPlants" id="ONIVA02G37170.1"/>
    </source>
</evidence>